<feature type="domain" description="SUI1" evidence="4">
    <location>
        <begin position="34"/>
        <end position="97"/>
    </location>
</feature>
<keyword evidence="2" id="KW-0648">Protein biosynthesis</keyword>
<feature type="region of interest" description="Disordered" evidence="3">
    <location>
        <begin position="1"/>
        <end position="41"/>
    </location>
</feature>
<accession>A0A7V5PQ74</accession>
<keyword evidence="5" id="KW-0396">Initiation factor</keyword>
<dbReference type="Gene3D" id="3.30.780.10">
    <property type="entry name" value="SUI1-like domain"/>
    <property type="match status" value="1"/>
</dbReference>
<dbReference type="Proteomes" id="UP000886124">
    <property type="component" value="Unassembled WGS sequence"/>
</dbReference>
<dbReference type="InterPro" id="IPR001950">
    <property type="entry name" value="SUI1"/>
</dbReference>
<evidence type="ECO:0000259" key="4">
    <source>
        <dbReference type="PROSITE" id="PS50296"/>
    </source>
</evidence>
<dbReference type="SUPFAM" id="SSF55159">
    <property type="entry name" value="eIF1-like"/>
    <property type="match status" value="1"/>
</dbReference>
<evidence type="ECO:0000256" key="2">
    <source>
        <dbReference type="ARBA" id="ARBA00022917"/>
    </source>
</evidence>
<dbReference type="GO" id="GO:0003743">
    <property type="term" value="F:translation initiation factor activity"/>
    <property type="evidence" value="ECO:0007669"/>
    <property type="project" value="UniProtKB-KW"/>
</dbReference>
<dbReference type="CDD" id="cd11567">
    <property type="entry name" value="YciH_like"/>
    <property type="match status" value="1"/>
</dbReference>
<organism evidence="5">
    <name type="scientific">Caldithrix abyssi</name>
    <dbReference type="NCBI Taxonomy" id="187145"/>
    <lineage>
        <taxon>Bacteria</taxon>
        <taxon>Pseudomonadati</taxon>
        <taxon>Calditrichota</taxon>
        <taxon>Calditrichia</taxon>
        <taxon>Calditrichales</taxon>
        <taxon>Calditrichaceae</taxon>
        <taxon>Caldithrix</taxon>
    </lineage>
</organism>
<evidence type="ECO:0000256" key="1">
    <source>
        <dbReference type="ARBA" id="ARBA00022845"/>
    </source>
</evidence>
<comment type="caution">
    <text evidence="5">The sequence shown here is derived from an EMBL/GenBank/DDBJ whole genome shotgun (WGS) entry which is preliminary data.</text>
</comment>
<reference evidence="5" key="1">
    <citation type="journal article" date="2020" name="mSystems">
        <title>Genome- and Community-Level Interaction Insights into Carbon Utilization and Element Cycling Functions of Hydrothermarchaeota in Hydrothermal Sediment.</title>
        <authorList>
            <person name="Zhou Z."/>
            <person name="Liu Y."/>
            <person name="Xu W."/>
            <person name="Pan J."/>
            <person name="Luo Z.H."/>
            <person name="Li M."/>
        </authorList>
    </citation>
    <scope>NUCLEOTIDE SEQUENCE [LARGE SCALE GENOMIC DNA]</scope>
    <source>
        <strain evidence="5">HyVt-527</strain>
    </source>
</reference>
<evidence type="ECO:0000256" key="3">
    <source>
        <dbReference type="SAM" id="MobiDB-lite"/>
    </source>
</evidence>
<dbReference type="GO" id="GO:0006417">
    <property type="term" value="P:regulation of translation"/>
    <property type="evidence" value="ECO:0007669"/>
    <property type="project" value="UniProtKB-KW"/>
</dbReference>
<keyword evidence="1" id="KW-0810">Translation regulation</keyword>
<evidence type="ECO:0000313" key="5">
    <source>
        <dbReference type="EMBL" id="HHJ52862.1"/>
    </source>
</evidence>
<dbReference type="AlphaFoldDB" id="A0A7V5PQ74"/>
<dbReference type="PROSITE" id="PS50296">
    <property type="entry name" value="SUI1"/>
    <property type="match status" value="1"/>
</dbReference>
<dbReference type="InterPro" id="IPR005872">
    <property type="entry name" value="SUI1_arc_bac"/>
</dbReference>
<dbReference type="PIRSF" id="PIRSF037511">
    <property type="entry name" value="Transl_init_SUI1_pro"/>
    <property type="match status" value="1"/>
</dbReference>
<dbReference type="Pfam" id="PF01253">
    <property type="entry name" value="SUI1"/>
    <property type="match status" value="1"/>
</dbReference>
<sequence length="105" mass="11684">MSKERNIVYSTDPNWKREQAPEQKKNEPLSGNAVLSKEKKGRGGKEVTVIRGLKGDLKPLLKSLQKFCGSGGTIKNTQIELQGDQRRKAARYLEEQGIRCKISGG</sequence>
<feature type="compositionally biased region" description="Basic and acidic residues" evidence="3">
    <location>
        <begin position="14"/>
        <end position="27"/>
    </location>
</feature>
<name>A0A7V5PQ74_CALAY</name>
<gene>
    <name evidence="5" type="ORF">ENJ89_06680</name>
</gene>
<dbReference type="InterPro" id="IPR036877">
    <property type="entry name" value="SUI1_dom_sf"/>
</dbReference>
<protein>
    <submittedName>
        <fullName evidence="5">Translation initiation factor</fullName>
    </submittedName>
</protein>
<dbReference type="EMBL" id="DROD01000449">
    <property type="protein sequence ID" value="HHJ52862.1"/>
    <property type="molecule type" value="Genomic_DNA"/>
</dbReference>
<proteinExistence type="predicted"/>